<evidence type="ECO:0000256" key="4">
    <source>
        <dbReference type="SAM" id="Phobius"/>
    </source>
</evidence>
<dbReference type="GO" id="GO:0006260">
    <property type="term" value="P:DNA replication"/>
    <property type="evidence" value="ECO:0007669"/>
    <property type="project" value="UniProtKB-KW"/>
</dbReference>
<name>A0A7R9G6T4_TIMSH</name>
<evidence type="ECO:0000256" key="3">
    <source>
        <dbReference type="ARBA" id="ARBA00022705"/>
    </source>
</evidence>
<evidence type="ECO:0000256" key="1">
    <source>
        <dbReference type="ARBA" id="ARBA00007017"/>
    </source>
</evidence>
<reference evidence="5" key="1">
    <citation type="submission" date="2020-11" db="EMBL/GenBank/DDBJ databases">
        <authorList>
            <person name="Tran Van P."/>
        </authorList>
    </citation>
    <scope>NUCLEOTIDE SEQUENCE</scope>
</reference>
<evidence type="ECO:0000256" key="2">
    <source>
        <dbReference type="ARBA" id="ARBA00017682"/>
    </source>
</evidence>
<gene>
    <name evidence="5" type="ORF">TSIB3V08_LOCUS11511</name>
</gene>
<sequence length="172" mass="19742">MSRQGTDPDSVSVGPWSIVRKKSMLLYQIALATESLSVSEPMYSLVEHKICRFFAEVLLKPASKFNLGEFLMSWQQSVPEANKLLTNFIPMASTFLVFLTFIAYVSVASVTIGMKTSLQHLSGIALMDTSCKPEVIWYFDEMELPEDLKERFRVLFQTREKWTLDEIRPFVQ</sequence>
<dbReference type="InterPro" id="IPR019128">
    <property type="entry name" value="Dcc1"/>
</dbReference>
<organism evidence="5">
    <name type="scientific">Timema shepardi</name>
    <name type="common">Walking stick</name>
    <dbReference type="NCBI Taxonomy" id="629360"/>
    <lineage>
        <taxon>Eukaryota</taxon>
        <taxon>Metazoa</taxon>
        <taxon>Ecdysozoa</taxon>
        <taxon>Arthropoda</taxon>
        <taxon>Hexapoda</taxon>
        <taxon>Insecta</taxon>
        <taxon>Pterygota</taxon>
        <taxon>Neoptera</taxon>
        <taxon>Polyneoptera</taxon>
        <taxon>Phasmatodea</taxon>
        <taxon>Timematodea</taxon>
        <taxon>Timematoidea</taxon>
        <taxon>Timematidae</taxon>
        <taxon>Timema</taxon>
    </lineage>
</organism>
<dbReference type="PANTHER" id="PTHR13395">
    <property type="entry name" value="SISTER CHROMATID COHESION PROTEIN DCC1-RELATED"/>
    <property type="match status" value="1"/>
</dbReference>
<dbReference type="AlphaFoldDB" id="A0A7R9G6T4"/>
<dbReference type="GO" id="GO:0000785">
    <property type="term" value="C:chromatin"/>
    <property type="evidence" value="ECO:0007669"/>
    <property type="project" value="TreeGrafter"/>
</dbReference>
<keyword evidence="4" id="KW-1133">Transmembrane helix</keyword>
<keyword evidence="4" id="KW-0472">Membrane</keyword>
<dbReference type="PANTHER" id="PTHR13395:SF6">
    <property type="entry name" value="SISTER CHROMATID COHESION PROTEIN DCC1"/>
    <property type="match status" value="1"/>
</dbReference>
<dbReference type="GO" id="GO:0031390">
    <property type="term" value="C:Ctf18 RFC-like complex"/>
    <property type="evidence" value="ECO:0007669"/>
    <property type="project" value="InterPro"/>
</dbReference>
<comment type="similarity">
    <text evidence="1">Belongs to the DCC1 family.</text>
</comment>
<feature type="transmembrane region" description="Helical" evidence="4">
    <location>
        <begin position="88"/>
        <end position="112"/>
    </location>
</feature>
<dbReference type="GO" id="GO:0000775">
    <property type="term" value="C:chromosome, centromeric region"/>
    <property type="evidence" value="ECO:0007669"/>
    <property type="project" value="TreeGrafter"/>
</dbReference>
<dbReference type="Pfam" id="PF09724">
    <property type="entry name" value="Dcc1"/>
    <property type="match status" value="1"/>
</dbReference>
<evidence type="ECO:0000313" key="5">
    <source>
        <dbReference type="EMBL" id="CAD7267506.1"/>
    </source>
</evidence>
<keyword evidence="4" id="KW-0812">Transmembrane</keyword>
<dbReference type="EMBL" id="OC009393">
    <property type="protein sequence ID" value="CAD7267506.1"/>
    <property type="molecule type" value="Genomic_DNA"/>
</dbReference>
<proteinExistence type="inferred from homology"/>
<protein>
    <recommendedName>
        <fullName evidence="2">Sister chromatid cohesion protein DCC1</fullName>
    </recommendedName>
</protein>
<accession>A0A7R9G6T4</accession>
<dbReference type="GO" id="GO:0034088">
    <property type="term" value="P:maintenance of mitotic sister chromatid cohesion"/>
    <property type="evidence" value="ECO:0007669"/>
    <property type="project" value="TreeGrafter"/>
</dbReference>
<keyword evidence="3" id="KW-0235">DNA replication</keyword>